<sequence length="222" mass="24336">MCTSEDPEQLTCAHFVALVPPLTQEIVKKCMRQAAAEAAAAQTTPECPSTSTTHHSCSVVGCQPSDWQREQSQHRVPTQGSRRAEWLRRMGLPLSDGRQDLRVCGRHFTPADYHHNFTMMQQFGVSMRKYPLRADALPSLFLPTSKEHHTSKPDGVGQACSCSKAVTAKGAGKRLGLKTVAAQATCEKRTIATQVHLSLKRKMPVCVKTQTEPLTAEAAVQT</sequence>
<reference evidence="1" key="1">
    <citation type="submission" date="2020-05" db="EMBL/GenBank/DDBJ databases">
        <title>Large-scale comparative analyses of tick genomes elucidate their genetic diversity and vector capacities.</title>
        <authorList>
            <person name="Jia N."/>
            <person name="Wang J."/>
            <person name="Shi W."/>
            <person name="Du L."/>
            <person name="Sun Y."/>
            <person name="Zhan W."/>
            <person name="Jiang J."/>
            <person name="Wang Q."/>
            <person name="Zhang B."/>
            <person name="Ji P."/>
            <person name="Sakyi L.B."/>
            <person name="Cui X."/>
            <person name="Yuan T."/>
            <person name="Jiang B."/>
            <person name="Yang W."/>
            <person name="Lam T.T.-Y."/>
            <person name="Chang Q."/>
            <person name="Ding S."/>
            <person name="Wang X."/>
            <person name="Zhu J."/>
            <person name="Ruan X."/>
            <person name="Zhao L."/>
            <person name="Wei J."/>
            <person name="Que T."/>
            <person name="Du C."/>
            <person name="Cheng J."/>
            <person name="Dai P."/>
            <person name="Han X."/>
            <person name="Huang E."/>
            <person name="Gao Y."/>
            <person name="Liu J."/>
            <person name="Shao H."/>
            <person name="Ye R."/>
            <person name="Li L."/>
            <person name="Wei W."/>
            <person name="Wang X."/>
            <person name="Wang C."/>
            <person name="Yang T."/>
            <person name="Huo Q."/>
            <person name="Li W."/>
            <person name="Guo W."/>
            <person name="Chen H."/>
            <person name="Zhou L."/>
            <person name="Ni X."/>
            <person name="Tian J."/>
            <person name="Zhou Y."/>
            <person name="Sheng Y."/>
            <person name="Liu T."/>
            <person name="Pan Y."/>
            <person name="Xia L."/>
            <person name="Li J."/>
            <person name="Zhao F."/>
            <person name="Cao W."/>
        </authorList>
    </citation>
    <scope>NUCLEOTIDE SEQUENCE</scope>
    <source>
        <strain evidence="1">Hyas-2018</strain>
    </source>
</reference>
<dbReference type="EMBL" id="CM023487">
    <property type="protein sequence ID" value="KAH6926751.1"/>
    <property type="molecule type" value="Genomic_DNA"/>
</dbReference>
<comment type="caution">
    <text evidence="1">The sequence shown here is derived from an EMBL/GenBank/DDBJ whole genome shotgun (WGS) entry which is preliminary data.</text>
</comment>
<dbReference type="Proteomes" id="UP000821845">
    <property type="component" value="Chromosome 7"/>
</dbReference>
<proteinExistence type="predicted"/>
<gene>
    <name evidence="1" type="ORF">HPB50_021461</name>
</gene>
<keyword evidence="2" id="KW-1185">Reference proteome</keyword>
<organism evidence="1 2">
    <name type="scientific">Hyalomma asiaticum</name>
    <name type="common">Tick</name>
    <dbReference type="NCBI Taxonomy" id="266040"/>
    <lineage>
        <taxon>Eukaryota</taxon>
        <taxon>Metazoa</taxon>
        <taxon>Ecdysozoa</taxon>
        <taxon>Arthropoda</taxon>
        <taxon>Chelicerata</taxon>
        <taxon>Arachnida</taxon>
        <taxon>Acari</taxon>
        <taxon>Parasitiformes</taxon>
        <taxon>Ixodida</taxon>
        <taxon>Ixodoidea</taxon>
        <taxon>Ixodidae</taxon>
        <taxon>Hyalomminae</taxon>
        <taxon>Hyalomma</taxon>
    </lineage>
</organism>
<name>A0ACB7RYL4_HYAAI</name>
<protein>
    <submittedName>
        <fullName evidence="1">Uncharacterized protein</fullName>
    </submittedName>
</protein>
<evidence type="ECO:0000313" key="2">
    <source>
        <dbReference type="Proteomes" id="UP000821845"/>
    </source>
</evidence>
<accession>A0ACB7RYL4</accession>
<evidence type="ECO:0000313" key="1">
    <source>
        <dbReference type="EMBL" id="KAH6926751.1"/>
    </source>
</evidence>